<gene>
    <name evidence="1" type="ORF">EAG_01322</name>
</gene>
<dbReference type="EMBL" id="GL444962">
    <property type="protein sequence ID" value="EFN60349.1"/>
    <property type="molecule type" value="Genomic_DNA"/>
</dbReference>
<feature type="non-terminal residue" evidence="1">
    <location>
        <position position="1"/>
    </location>
</feature>
<evidence type="ECO:0000313" key="2">
    <source>
        <dbReference type="Proteomes" id="UP000000311"/>
    </source>
</evidence>
<dbReference type="AlphaFoldDB" id="E2B1U3"/>
<protein>
    <submittedName>
        <fullName evidence="1">Uncharacterized protein</fullName>
    </submittedName>
</protein>
<organism evidence="2">
    <name type="scientific">Camponotus floridanus</name>
    <name type="common">Florida carpenter ant</name>
    <dbReference type="NCBI Taxonomy" id="104421"/>
    <lineage>
        <taxon>Eukaryota</taxon>
        <taxon>Metazoa</taxon>
        <taxon>Ecdysozoa</taxon>
        <taxon>Arthropoda</taxon>
        <taxon>Hexapoda</taxon>
        <taxon>Insecta</taxon>
        <taxon>Pterygota</taxon>
        <taxon>Neoptera</taxon>
        <taxon>Endopterygota</taxon>
        <taxon>Hymenoptera</taxon>
        <taxon>Apocrita</taxon>
        <taxon>Aculeata</taxon>
        <taxon>Formicoidea</taxon>
        <taxon>Formicidae</taxon>
        <taxon>Formicinae</taxon>
        <taxon>Camponotus</taxon>
    </lineage>
</organism>
<evidence type="ECO:0000313" key="1">
    <source>
        <dbReference type="EMBL" id="EFN60349.1"/>
    </source>
</evidence>
<feature type="non-terminal residue" evidence="1">
    <location>
        <position position="100"/>
    </location>
</feature>
<proteinExistence type="predicted"/>
<dbReference type="InParanoid" id="E2B1U3"/>
<sequence length="100" mass="11824">IIEFEDGLQIVPNNWFTSEEKSAVYWPNLTNQKEYDKVVEKMKIFNNNNSTIIFVKRIFGSTDSFMKAKNKLKLVEKLSDLNSDEDTEVEKKRRRQYAAK</sequence>
<accession>E2B1U3</accession>
<reference evidence="1 2" key="1">
    <citation type="journal article" date="2010" name="Science">
        <title>Genomic comparison of the ants Camponotus floridanus and Harpegnathos saltator.</title>
        <authorList>
            <person name="Bonasio R."/>
            <person name="Zhang G."/>
            <person name="Ye C."/>
            <person name="Mutti N.S."/>
            <person name="Fang X."/>
            <person name="Qin N."/>
            <person name="Donahue G."/>
            <person name="Yang P."/>
            <person name="Li Q."/>
            <person name="Li C."/>
            <person name="Zhang P."/>
            <person name="Huang Z."/>
            <person name="Berger S.L."/>
            <person name="Reinberg D."/>
            <person name="Wang J."/>
            <person name="Liebig J."/>
        </authorList>
    </citation>
    <scope>NUCLEOTIDE SEQUENCE [LARGE SCALE GENOMIC DNA]</scope>
    <source>
        <strain evidence="2">C129</strain>
    </source>
</reference>
<name>E2B1U3_CAMFO</name>
<keyword evidence="2" id="KW-1185">Reference proteome</keyword>
<dbReference type="Proteomes" id="UP000000311">
    <property type="component" value="Unassembled WGS sequence"/>
</dbReference>